<evidence type="ECO:0000256" key="5">
    <source>
        <dbReference type="ARBA" id="ARBA00022723"/>
    </source>
</evidence>
<comment type="catalytic activity">
    <reaction evidence="11">
        <text>8-oxo-GTP + H2O = 8-oxo-GMP + diphosphate + H(+)</text>
        <dbReference type="Rhea" id="RHEA:67616"/>
        <dbReference type="ChEBI" id="CHEBI:15377"/>
        <dbReference type="ChEBI" id="CHEBI:15378"/>
        <dbReference type="ChEBI" id="CHEBI:33019"/>
        <dbReference type="ChEBI" id="CHEBI:143553"/>
        <dbReference type="ChEBI" id="CHEBI:145694"/>
    </reaction>
</comment>
<feature type="binding site" evidence="17">
    <location>
        <begin position="34"/>
        <end position="37"/>
    </location>
    <ligand>
        <name>8-oxo-dGTP</name>
        <dbReference type="ChEBI" id="CHEBI:77896"/>
    </ligand>
</feature>
<reference evidence="20 21" key="1">
    <citation type="journal article" date="2005" name="Nucleic Acids Res.">
        <title>Genomic blueprint of Hahella chejuensis, a marine microbe producing an algicidal agent.</title>
        <authorList>
            <person name="Jeong H."/>
            <person name="Yim J.H."/>
            <person name="Lee C."/>
            <person name="Choi S.-H."/>
            <person name="Park Y.K."/>
            <person name="Yoon S.H."/>
            <person name="Hur C.-G."/>
            <person name="Kang H.-Y."/>
            <person name="Kim D."/>
            <person name="Lee H.H."/>
            <person name="Park K.H."/>
            <person name="Park S.-H."/>
            <person name="Park H.-S."/>
            <person name="Lee H.K."/>
            <person name="Oh T.K."/>
            <person name="Kim J.F."/>
        </authorList>
    </citation>
    <scope>NUCLEOTIDE SEQUENCE [LARGE SCALE GENOMIC DNA]</scope>
    <source>
        <strain evidence="20 21">KCTC 2396</strain>
    </source>
</reference>
<dbReference type="KEGG" id="hch:HCH_05871"/>
<keyword evidence="9" id="KW-0234">DNA repair</keyword>
<evidence type="ECO:0000256" key="3">
    <source>
        <dbReference type="ARBA" id="ARBA00022457"/>
    </source>
</evidence>
<comment type="catalytic activity">
    <reaction evidence="10">
        <text>8-oxo-dGTP + H2O = 8-oxo-dGMP + diphosphate + H(+)</text>
        <dbReference type="Rhea" id="RHEA:31575"/>
        <dbReference type="ChEBI" id="CHEBI:15377"/>
        <dbReference type="ChEBI" id="CHEBI:15378"/>
        <dbReference type="ChEBI" id="CHEBI:33019"/>
        <dbReference type="ChEBI" id="CHEBI:63224"/>
        <dbReference type="ChEBI" id="CHEBI:77896"/>
        <dbReference type="EC" id="3.6.1.55"/>
    </reaction>
</comment>
<dbReference type="Gene3D" id="3.90.79.10">
    <property type="entry name" value="Nucleoside Triphosphate Pyrophosphohydrolase"/>
    <property type="match status" value="1"/>
</dbReference>
<dbReference type="GO" id="GO:0044715">
    <property type="term" value="F:8-oxo-dGDP phosphatase activity"/>
    <property type="evidence" value="ECO:0007669"/>
    <property type="project" value="TreeGrafter"/>
</dbReference>
<evidence type="ECO:0000256" key="14">
    <source>
        <dbReference type="ARBA" id="ARBA00041592"/>
    </source>
</evidence>
<dbReference type="FunFam" id="3.90.79.10:FF:000014">
    <property type="entry name" value="8-oxo-dGTP diphosphatase MutT"/>
    <property type="match status" value="1"/>
</dbReference>
<dbReference type="AlphaFoldDB" id="Q2SA03"/>
<dbReference type="GO" id="GO:0035539">
    <property type="term" value="F:8-oxo-7,8-dihydrodeoxyguanosine triphosphate pyrophosphatase activity"/>
    <property type="evidence" value="ECO:0007669"/>
    <property type="project" value="UniProtKB-EC"/>
</dbReference>
<dbReference type="PANTHER" id="PTHR47707:SF1">
    <property type="entry name" value="NUDIX HYDROLASE FAMILY PROTEIN"/>
    <property type="match status" value="1"/>
</dbReference>
<evidence type="ECO:0000256" key="13">
    <source>
        <dbReference type="ARBA" id="ARBA00040794"/>
    </source>
</evidence>
<dbReference type="InterPro" id="IPR020476">
    <property type="entry name" value="Nudix_hydrolase"/>
</dbReference>
<evidence type="ECO:0000256" key="11">
    <source>
        <dbReference type="ARBA" id="ARBA00036904"/>
    </source>
</evidence>
<dbReference type="InterPro" id="IPR003561">
    <property type="entry name" value="Mutator_MutT"/>
</dbReference>
<dbReference type="GO" id="GO:0046872">
    <property type="term" value="F:metal ion binding"/>
    <property type="evidence" value="ECO:0007669"/>
    <property type="project" value="UniProtKB-KW"/>
</dbReference>
<dbReference type="PRINTS" id="PR01401">
    <property type="entry name" value="MUTATORMUTT"/>
</dbReference>
<dbReference type="eggNOG" id="COG0494">
    <property type="taxonomic scope" value="Bacteria"/>
</dbReference>
<evidence type="ECO:0000256" key="6">
    <source>
        <dbReference type="ARBA" id="ARBA00022763"/>
    </source>
</evidence>
<feature type="binding site" evidence="17">
    <location>
        <position position="28"/>
    </location>
    <ligand>
        <name>8-oxo-dGTP</name>
        <dbReference type="ChEBI" id="CHEBI:77896"/>
    </ligand>
</feature>
<dbReference type="NCBIfam" id="TIGR00586">
    <property type="entry name" value="mutt"/>
    <property type="match status" value="1"/>
</dbReference>
<dbReference type="HOGENOM" id="CLU_037162_19_2_6"/>
<sequence>MKAVHVAVAVILDQHNKVLVARRPEHLHQGGLLEFPGGKVEPGETVLAALQRELFEEVGVQLDISEDATHPLIQIEHHYPDKHVLLDVWRVSRFSGEAQGREGQFVAWLDLNELDPEAFPAANREIIAALRQAN</sequence>
<dbReference type="InterPro" id="IPR020084">
    <property type="entry name" value="NUDIX_hydrolase_CS"/>
</dbReference>
<dbReference type="GO" id="GO:0006281">
    <property type="term" value="P:DNA repair"/>
    <property type="evidence" value="ECO:0007669"/>
    <property type="project" value="UniProtKB-KW"/>
</dbReference>
<keyword evidence="7 20" id="KW-0378">Hydrolase</keyword>
<feature type="binding site" evidence="18">
    <location>
        <position position="37"/>
    </location>
    <ligand>
        <name>Mg(2+)</name>
        <dbReference type="ChEBI" id="CHEBI:18420"/>
    </ligand>
</feature>
<evidence type="ECO:0000256" key="9">
    <source>
        <dbReference type="ARBA" id="ARBA00023204"/>
    </source>
</evidence>
<feature type="domain" description="Nudix hydrolase" evidence="19">
    <location>
        <begin position="3"/>
        <end position="134"/>
    </location>
</feature>
<dbReference type="InterPro" id="IPR015797">
    <property type="entry name" value="NUDIX_hydrolase-like_dom_sf"/>
</dbReference>
<evidence type="ECO:0000256" key="10">
    <source>
        <dbReference type="ARBA" id="ARBA00035861"/>
    </source>
</evidence>
<comment type="similarity">
    <text evidence="2">Belongs to the Nudix hydrolase family.</text>
</comment>
<keyword evidence="4" id="KW-0235">DNA replication</keyword>
<dbReference type="PRINTS" id="PR00502">
    <property type="entry name" value="NUDIXFAMILY"/>
</dbReference>
<name>Q2SA03_HAHCH</name>
<organism evidence="20 21">
    <name type="scientific">Hahella chejuensis (strain KCTC 2396)</name>
    <dbReference type="NCBI Taxonomy" id="349521"/>
    <lineage>
        <taxon>Bacteria</taxon>
        <taxon>Pseudomonadati</taxon>
        <taxon>Pseudomonadota</taxon>
        <taxon>Gammaproteobacteria</taxon>
        <taxon>Oceanospirillales</taxon>
        <taxon>Hahellaceae</taxon>
        <taxon>Hahella</taxon>
    </lineage>
</organism>
<dbReference type="Pfam" id="PF14815">
    <property type="entry name" value="NUDIX_4"/>
    <property type="match status" value="1"/>
</dbReference>
<evidence type="ECO:0000256" key="4">
    <source>
        <dbReference type="ARBA" id="ARBA00022705"/>
    </source>
</evidence>
<evidence type="ECO:0000313" key="20">
    <source>
        <dbReference type="EMBL" id="ABC32521.1"/>
    </source>
</evidence>
<keyword evidence="5 18" id="KW-0479">Metal-binding</keyword>
<dbReference type="STRING" id="349521.HCH_05871"/>
<dbReference type="SUPFAM" id="SSF55811">
    <property type="entry name" value="Nudix"/>
    <property type="match status" value="1"/>
</dbReference>
<evidence type="ECO:0000256" key="7">
    <source>
        <dbReference type="ARBA" id="ARBA00022801"/>
    </source>
</evidence>
<evidence type="ECO:0000256" key="8">
    <source>
        <dbReference type="ARBA" id="ARBA00022842"/>
    </source>
</evidence>
<evidence type="ECO:0000256" key="17">
    <source>
        <dbReference type="PIRSR" id="PIRSR603561-1"/>
    </source>
</evidence>
<evidence type="ECO:0000259" key="19">
    <source>
        <dbReference type="PROSITE" id="PS51462"/>
    </source>
</evidence>
<accession>Q2SA03</accession>
<dbReference type="InterPro" id="IPR000086">
    <property type="entry name" value="NUDIX_hydrolase_dom"/>
</dbReference>
<comment type="cofactor">
    <cofactor evidence="1 18">
        <name>Mg(2+)</name>
        <dbReference type="ChEBI" id="CHEBI:18420"/>
    </cofactor>
</comment>
<feature type="binding site" evidence="18">
    <location>
        <position position="57"/>
    </location>
    <ligand>
        <name>Mg(2+)</name>
        <dbReference type="ChEBI" id="CHEBI:18420"/>
    </ligand>
</feature>
<evidence type="ECO:0000256" key="12">
    <source>
        <dbReference type="ARBA" id="ARBA00038905"/>
    </source>
</evidence>
<feature type="binding site" evidence="17">
    <location>
        <position position="23"/>
    </location>
    <ligand>
        <name>8-oxo-dGTP</name>
        <dbReference type="ChEBI" id="CHEBI:77896"/>
    </ligand>
</feature>
<protein>
    <recommendedName>
        <fullName evidence="13">8-oxo-dGTP diphosphatase</fullName>
        <ecNumber evidence="12">3.6.1.55</ecNumber>
    </recommendedName>
    <alternativeName>
        <fullName evidence="16">7,8-dihydro-8-oxoguanine-triphosphatase</fullName>
    </alternativeName>
    <alternativeName>
        <fullName evidence="15">Mutator protein MutT</fullName>
    </alternativeName>
    <alternativeName>
        <fullName evidence="14">dGTP pyrophosphohydrolase</fullName>
    </alternativeName>
</protein>
<keyword evidence="3" id="KW-0515">Mutator protein</keyword>
<evidence type="ECO:0000256" key="2">
    <source>
        <dbReference type="ARBA" id="ARBA00005582"/>
    </source>
</evidence>
<dbReference type="InterPro" id="IPR047127">
    <property type="entry name" value="MutT-like"/>
</dbReference>
<dbReference type="PANTHER" id="PTHR47707">
    <property type="entry name" value="8-OXO-DGTP DIPHOSPHATASE"/>
    <property type="match status" value="1"/>
</dbReference>
<dbReference type="GO" id="GO:0008413">
    <property type="term" value="F:8-oxo-7,8-dihydroguanosine triphosphate pyrophosphatase activity"/>
    <property type="evidence" value="ECO:0007669"/>
    <property type="project" value="InterPro"/>
</dbReference>
<dbReference type="GO" id="GO:0044716">
    <property type="term" value="F:8-oxo-GDP phosphatase activity"/>
    <property type="evidence" value="ECO:0007669"/>
    <property type="project" value="TreeGrafter"/>
</dbReference>
<dbReference type="GO" id="GO:0006260">
    <property type="term" value="P:DNA replication"/>
    <property type="evidence" value="ECO:0007669"/>
    <property type="project" value="UniProtKB-KW"/>
</dbReference>
<feature type="binding site" evidence="17">
    <location>
        <position position="123"/>
    </location>
    <ligand>
        <name>8-oxo-dGTP</name>
        <dbReference type="ChEBI" id="CHEBI:77896"/>
    </ligand>
</feature>
<dbReference type="RefSeq" id="WP_011399580.1">
    <property type="nucleotide sequence ID" value="NC_007645.1"/>
</dbReference>
<keyword evidence="21" id="KW-1185">Reference proteome</keyword>
<evidence type="ECO:0000313" key="21">
    <source>
        <dbReference type="Proteomes" id="UP000000238"/>
    </source>
</evidence>
<dbReference type="EMBL" id="CP000155">
    <property type="protein sequence ID" value="ABC32521.1"/>
    <property type="molecule type" value="Genomic_DNA"/>
</dbReference>
<evidence type="ECO:0000256" key="15">
    <source>
        <dbReference type="ARBA" id="ARBA00041979"/>
    </source>
</evidence>
<gene>
    <name evidence="20" type="ordered locus">HCH_05871</name>
</gene>
<dbReference type="PROSITE" id="PS00893">
    <property type="entry name" value="NUDIX_BOX"/>
    <property type="match status" value="1"/>
</dbReference>
<dbReference type="CDD" id="cd03425">
    <property type="entry name" value="NUDIX_MutT_NudA_like"/>
    <property type="match status" value="1"/>
</dbReference>
<dbReference type="InterPro" id="IPR029119">
    <property type="entry name" value="MutY_C"/>
</dbReference>
<evidence type="ECO:0000256" key="16">
    <source>
        <dbReference type="ARBA" id="ARBA00042798"/>
    </source>
</evidence>
<dbReference type="PROSITE" id="PS51462">
    <property type="entry name" value="NUDIX"/>
    <property type="match status" value="1"/>
</dbReference>
<evidence type="ECO:0000256" key="18">
    <source>
        <dbReference type="PIRSR" id="PIRSR603561-2"/>
    </source>
</evidence>
<proteinExistence type="inferred from homology"/>
<dbReference type="EC" id="3.6.1.55" evidence="12"/>
<dbReference type="Proteomes" id="UP000000238">
    <property type="component" value="Chromosome"/>
</dbReference>
<keyword evidence="6" id="KW-0227">DNA damage</keyword>
<evidence type="ECO:0000256" key="1">
    <source>
        <dbReference type="ARBA" id="ARBA00001946"/>
    </source>
</evidence>
<keyword evidence="8 18" id="KW-0460">Magnesium</keyword>
<dbReference type="OrthoDB" id="9810648at2"/>